<gene>
    <name evidence="3" type="ORF">SMSP2_00896</name>
</gene>
<dbReference type="Gene3D" id="1.50.10.10">
    <property type="match status" value="1"/>
</dbReference>
<dbReference type="PANTHER" id="PTHR15108">
    <property type="entry name" value="N-ACYLGLUCOSAMINE-2-EPIMERASE"/>
    <property type="match status" value="1"/>
</dbReference>
<dbReference type="GO" id="GO:0016853">
    <property type="term" value="F:isomerase activity"/>
    <property type="evidence" value="ECO:0007669"/>
    <property type="project" value="UniProtKB-KW"/>
</dbReference>
<sequence length="409" mass="48248">MSDYKIDVSNLKKQYEKWLFDDFLPFMDAHIIDHEKGGFMCEADQSGNLLSTNKNSWYNGRGIWVYSFLYNNLTQDGRHLKTAQMAADFLLRRKPSDSNLWSAEFTRDGEPISCEKGVLIGGEYVDVAGQVYGDLFIAEGFAECSKAADNQELWDVAKSIVCKCVRIYDRPDYAPSAPRVYMNSKSDVPGARLLGVWMVLLRVCTQMLRIKHDHQLQNICERCLNAVFDHHYNPRYQLFNEVLNHDFSLPQNEYRNMFYTGHAIEILWMIMDEAKRIRDDQLFERAERCFKFHLETAWDEEYGGFFRCLKDAECNDWILDKAGWLQEEVLIGTLLLMSEKKSQWAQKWFHRTLSYVKEKVSLERYGLPLWNPWAPRDGVFQFNIKRIENYHHPRHLMLNLLEINKISRR</sequence>
<dbReference type="EMBL" id="CP019646">
    <property type="protein sequence ID" value="AQQ70544.1"/>
    <property type="molecule type" value="Genomic_DNA"/>
</dbReference>
<dbReference type="AlphaFoldDB" id="A0A1Q2MD14"/>
<dbReference type="KEGG" id="pbas:SMSP2_00896"/>
<dbReference type="Pfam" id="PF07221">
    <property type="entry name" value="GlcNAc_2-epim"/>
    <property type="match status" value="1"/>
</dbReference>
<dbReference type="OrthoDB" id="5141876at2"/>
<comment type="similarity">
    <text evidence="1">Belongs to the N-acylglucosamine 2-epimerase family.</text>
</comment>
<dbReference type="InterPro" id="IPR010819">
    <property type="entry name" value="AGE/CE"/>
</dbReference>
<dbReference type="SUPFAM" id="SSF48208">
    <property type="entry name" value="Six-hairpin glycosidases"/>
    <property type="match status" value="1"/>
</dbReference>
<keyword evidence="2" id="KW-0413">Isomerase</keyword>
<dbReference type="GO" id="GO:0005975">
    <property type="term" value="P:carbohydrate metabolic process"/>
    <property type="evidence" value="ECO:0007669"/>
    <property type="project" value="InterPro"/>
</dbReference>
<name>A0A1Q2MD14_9BACT</name>
<protein>
    <submittedName>
        <fullName evidence="3">N-acylglucosamine 2-epimerase (GlcNAc 2-epimerase)</fullName>
    </submittedName>
</protein>
<dbReference type="STRING" id="1851148.SMSP2_00896"/>
<organism evidence="3 4">
    <name type="scientific">Limihaloglobus sulfuriphilus</name>
    <dbReference type="NCBI Taxonomy" id="1851148"/>
    <lineage>
        <taxon>Bacteria</taxon>
        <taxon>Pseudomonadati</taxon>
        <taxon>Planctomycetota</taxon>
        <taxon>Phycisphaerae</taxon>
        <taxon>Sedimentisphaerales</taxon>
        <taxon>Sedimentisphaeraceae</taxon>
        <taxon>Limihaloglobus</taxon>
    </lineage>
</organism>
<reference evidence="4" key="1">
    <citation type="submission" date="2017-02" db="EMBL/GenBank/DDBJ databases">
        <title>Comparative genomics and description of representatives of a novel lineage of planctomycetes thriving in anoxic sediments.</title>
        <authorList>
            <person name="Spring S."/>
            <person name="Bunk B."/>
            <person name="Sproer C."/>
        </authorList>
    </citation>
    <scope>NUCLEOTIDE SEQUENCE [LARGE SCALE GENOMIC DNA]</scope>
    <source>
        <strain evidence="4">SM-Chi-D1</strain>
    </source>
</reference>
<evidence type="ECO:0000313" key="4">
    <source>
        <dbReference type="Proteomes" id="UP000188181"/>
    </source>
</evidence>
<dbReference type="Proteomes" id="UP000188181">
    <property type="component" value="Chromosome"/>
</dbReference>
<dbReference type="InterPro" id="IPR012341">
    <property type="entry name" value="6hp_glycosidase-like_sf"/>
</dbReference>
<proteinExistence type="inferred from homology"/>
<dbReference type="RefSeq" id="WP_146682799.1">
    <property type="nucleotide sequence ID" value="NZ_CP019646.1"/>
</dbReference>
<dbReference type="InterPro" id="IPR008928">
    <property type="entry name" value="6-hairpin_glycosidase_sf"/>
</dbReference>
<evidence type="ECO:0000256" key="1">
    <source>
        <dbReference type="ARBA" id="ARBA00008558"/>
    </source>
</evidence>
<evidence type="ECO:0000313" key="3">
    <source>
        <dbReference type="EMBL" id="AQQ70544.1"/>
    </source>
</evidence>
<keyword evidence="4" id="KW-1185">Reference proteome</keyword>
<evidence type="ECO:0000256" key="2">
    <source>
        <dbReference type="ARBA" id="ARBA00023235"/>
    </source>
</evidence>
<accession>A0A1Q2MD14</accession>